<keyword evidence="15" id="KW-1185">Reference proteome</keyword>
<evidence type="ECO:0000313" key="15">
    <source>
        <dbReference type="Proteomes" id="UP000564573"/>
    </source>
</evidence>
<reference evidence="14 15" key="1">
    <citation type="submission" date="2020-08" db="EMBL/GenBank/DDBJ databases">
        <title>Sequencing the genomes of 1000 actinobacteria strains.</title>
        <authorList>
            <person name="Klenk H.-P."/>
        </authorList>
    </citation>
    <scope>NUCLEOTIDE SEQUENCE [LARGE SCALE GENOMIC DNA]</scope>
    <source>
        <strain evidence="14 15">DSM 45267</strain>
    </source>
</reference>
<dbReference type="PANTHER" id="PTHR22960:SF0">
    <property type="entry name" value="MOLYBDENUM COFACTOR BIOSYNTHESIS PROTEIN 1"/>
    <property type="match status" value="1"/>
</dbReference>
<dbReference type="InterPro" id="IPR013785">
    <property type="entry name" value="Aldolase_TIM"/>
</dbReference>
<dbReference type="SFLD" id="SFLDG01383">
    <property type="entry name" value="cyclic_pyranopterin_phosphate"/>
    <property type="match status" value="1"/>
</dbReference>
<dbReference type="GO" id="GO:0061798">
    <property type="term" value="F:GTP 3',8'-cyclase activity"/>
    <property type="evidence" value="ECO:0007669"/>
    <property type="project" value="UniProtKB-UniRule"/>
</dbReference>
<dbReference type="SUPFAM" id="SSF102114">
    <property type="entry name" value="Radical SAM enzymes"/>
    <property type="match status" value="1"/>
</dbReference>
<accession>A0A839XS10</accession>
<evidence type="ECO:0000256" key="2">
    <source>
        <dbReference type="ARBA" id="ARBA00022485"/>
    </source>
</evidence>
<dbReference type="PANTHER" id="PTHR22960">
    <property type="entry name" value="MOLYBDOPTERIN COFACTOR SYNTHESIS PROTEIN A"/>
    <property type="match status" value="1"/>
</dbReference>
<dbReference type="InterPro" id="IPR050105">
    <property type="entry name" value="MoCo_biosynth_MoaA/MoaC"/>
</dbReference>
<feature type="binding site" evidence="12">
    <location>
        <position position="76"/>
    </location>
    <ligand>
        <name>GTP</name>
        <dbReference type="ChEBI" id="CHEBI:37565"/>
    </ligand>
</feature>
<evidence type="ECO:0000256" key="3">
    <source>
        <dbReference type="ARBA" id="ARBA00022691"/>
    </source>
</evidence>
<evidence type="ECO:0000256" key="5">
    <source>
        <dbReference type="ARBA" id="ARBA00022741"/>
    </source>
</evidence>
<comment type="function">
    <text evidence="12">Catalyzes the cyclization of GTP to (8S)-3',8-cyclo-7,8-dihydroguanosine 5'-triphosphate.</text>
</comment>
<proteinExistence type="inferred from homology"/>
<feature type="binding site" evidence="12">
    <location>
        <begin position="273"/>
        <end position="275"/>
    </location>
    <ligand>
        <name>GTP</name>
        <dbReference type="ChEBI" id="CHEBI:37565"/>
    </ligand>
</feature>
<evidence type="ECO:0000256" key="4">
    <source>
        <dbReference type="ARBA" id="ARBA00022723"/>
    </source>
</evidence>
<dbReference type="GO" id="GO:0005525">
    <property type="term" value="F:GTP binding"/>
    <property type="evidence" value="ECO:0007669"/>
    <property type="project" value="UniProtKB-UniRule"/>
</dbReference>
<feature type="binding site" evidence="12">
    <location>
        <position position="268"/>
    </location>
    <ligand>
        <name>[4Fe-4S] cluster</name>
        <dbReference type="ChEBI" id="CHEBI:49883"/>
        <label>2</label>
        <note>4Fe-4S-substrate</note>
    </ligand>
</feature>
<dbReference type="HAMAP" id="MF_01225_B">
    <property type="entry name" value="MoaA_B"/>
    <property type="match status" value="1"/>
</dbReference>
<feature type="binding site" evidence="12">
    <location>
        <position position="80"/>
    </location>
    <ligand>
        <name>S-adenosyl-L-methionine</name>
        <dbReference type="ChEBI" id="CHEBI:59789"/>
    </ligand>
</feature>
<evidence type="ECO:0000256" key="7">
    <source>
        <dbReference type="ARBA" id="ARBA00023014"/>
    </source>
</evidence>
<feature type="binding site" evidence="12">
    <location>
        <position position="204"/>
    </location>
    <ligand>
        <name>S-adenosyl-L-methionine</name>
        <dbReference type="ChEBI" id="CHEBI:59789"/>
    </ligand>
</feature>
<feature type="binding site" evidence="12">
    <location>
        <position position="109"/>
    </location>
    <ligand>
        <name>GTP</name>
        <dbReference type="ChEBI" id="CHEBI:37565"/>
    </ligand>
</feature>
<dbReference type="GO" id="GO:0046872">
    <property type="term" value="F:metal ion binding"/>
    <property type="evidence" value="ECO:0007669"/>
    <property type="project" value="UniProtKB-KW"/>
</dbReference>
<feature type="binding site" evidence="12">
    <location>
        <position position="271"/>
    </location>
    <ligand>
        <name>[4Fe-4S] cluster</name>
        <dbReference type="ChEBI" id="CHEBI:49883"/>
        <label>2</label>
        <note>4Fe-4S-substrate</note>
    </ligand>
</feature>
<keyword evidence="7 12" id="KW-0411">Iron-sulfur</keyword>
<comment type="pathway">
    <text evidence="12">Cofactor biosynthesis; molybdopterin biosynthesis.</text>
</comment>
<dbReference type="InterPro" id="IPR040064">
    <property type="entry name" value="MoaA-like"/>
</dbReference>
<gene>
    <name evidence="12" type="primary">moaA</name>
    <name evidence="14" type="ORF">FB384_004485</name>
</gene>
<dbReference type="GO" id="GO:0061799">
    <property type="term" value="F:cyclic pyranopterin monophosphate synthase activity"/>
    <property type="evidence" value="ECO:0007669"/>
    <property type="project" value="TreeGrafter"/>
</dbReference>
<dbReference type="CDD" id="cd01335">
    <property type="entry name" value="Radical_SAM"/>
    <property type="match status" value="1"/>
</dbReference>
<dbReference type="InterPro" id="IPR000385">
    <property type="entry name" value="MoaA_NifB_PqqE_Fe-S-bd_CS"/>
</dbReference>
<evidence type="ECO:0000313" key="14">
    <source>
        <dbReference type="EMBL" id="MBB3665527.1"/>
    </source>
</evidence>
<dbReference type="PROSITE" id="PS01305">
    <property type="entry name" value="MOAA_NIFB_PQQE"/>
    <property type="match status" value="1"/>
</dbReference>
<evidence type="ECO:0000256" key="12">
    <source>
        <dbReference type="HAMAP-Rule" id="MF_01225"/>
    </source>
</evidence>
<keyword evidence="4 12" id="KW-0479">Metal-binding</keyword>
<feature type="binding site" evidence="12">
    <location>
        <position position="33"/>
    </location>
    <ligand>
        <name>[4Fe-4S] cluster</name>
        <dbReference type="ChEBI" id="CHEBI:49883"/>
        <label>1</label>
        <note>4Fe-4S-S-AdoMet</note>
    </ligand>
</feature>
<dbReference type="SFLD" id="SFLDG01067">
    <property type="entry name" value="SPASM/twitch_domain_containing"/>
    <property type="match status" value="1"/>
</dbReference>
<keyword evidence="3 12" id="KW-0949">S-adenosyl-L-methionine</keyword>
<dbReference type="Pfam" id="PF04055">
    <property type="entry name" value="Radical_SAM"/>
    <property type="match status" value="1"/>
</dbReference>
<dbReference type="GO" id="GO:0051539">
    <property type="term" value="F:4 iron, 4 sulfur cluster binding"/>
    <property type="evidence" value="ECO:0007669"/>
    <property type="project" value="UniProtKB-UniRule"/>
</dbReference>
<dbReference type="InterPro" id="IPR010505">
    <property type="entry name" value="MoaA_twitch"/>
</dbReference>
<keyword evidence="2 12" id="KW-0004">4Fe-4S</keyword>
<evidence type="ECO:0000256" key="1">
    <source>
        <dbReference type="ARBA" id="ARBA00012167"/>
    </source>
</evidence>
<dbReference type="UniPathway" id="UPA00344"/>
<dbReference type="GO" id="GO:0006777">
    <property type="term" value="P:Mo-molybdopterin cofactor biosynthetic process"/>
    <property type="evidence" value="ECO:0007669"/>
    <property type="project" value="UniProtKB-UniRule"/>
</dbReference>
<dbReference type="PROSITE" id="PS51918">
    <property type="entry name" value="RADICAL_SAM"/>
    <property type="match status" value="1"/>
</dbReference>
<dbReference type="GO" id="GO:1904047">
    <property type="term" value="F:S-adenosyl-L-methionine binding"/>
    <property type="evidence" value="ECO:0007669"/>
    <property type="project" value="UniProtKB-UniRule"/>
</dbReference>
<comment type="subunit">
    <text evidence="12">Monomer and homodimer.</text>
</comment>
<feature type="binding site" evidence="12">
    <location>
        <position position="36"/>
    </location>
    <ligand>
        <name>[4Fe-4S] cluster</name>
        <dbReference type="ChEBI" id="CHEBI:49883"/>
        <label>1</label>
        <note>4Fe-4S-S-AdoMet</note>
    </ligand>
</feature>
<dbReference type="Pfam" id="PF06463">
    <property type="entry name" value="Mob_synth_C"/>
    <property type="match status" value="1"/>
</dbReference>
<dbReference type="SFLD" id="SFLDG01386">
    <property type="entry name" value="main_SPASM_domain-containing"/>
    <property type="match status" value="1"/>
</dbReference>
<dbReference type="AlphaFoldDB" id="A0A839XS10"/>
<comment type="cofactor">
    <cofactor evidence="12">
        <name>[4Fe-4S] cluster</name>
        <dbReference type="ChEBI" id="CHEBI:49883"/>
    </cofactor>
    <text evidence="12">Binds 2 [4Fe-4S] clusters. Binds 1 [4Fe-4S] cluster coordinated with 3 cysteines and an exchangeable S-adenosyl-L-methionine and 1 [4Fe-4S] cluster coordinated with 3 cysteines and the GTP-derived substrate.</text>
</comment>
<evidence type="ECO:0000256" key="11">
    <source>
        <dbReference type="ARBA" id="ARBA00048697"/>
    </source>
</evidence>
<dbReference type="SFLD" id="SFLDS00029">
    <property type="entry name" value="Radical_SAM"/>
    <property type="match status" value="1"/>
</dbReference>
<keyword evidence="10 12" id="KW-0456">Lyase</keyword>
<keyword evidence="8 12" id="KW-0342">GTP-binding</keyword>
<comment type="catalytic activity">
    <reaction evidence="11 12">
        <text>GTP + AH2 + S-adenosyl-L-methionine = (8S)-3',8-cyclo-7,8-dihydroguanosine 5'-triphosphate + 5'-deoxyadenosine + L-methionine + A + H(+)</text>
        <dbReference type="Rhea" id="RHEA:49576"/>
        <dbReference type="ChEBI" id="CHEBI:13193"/>
        <dbReference type="ChEBI" id="CHEBI:15378"/>
        <dbReference type="ChEBI" id="CHEBI:17319"/>
        <dbReference type="ChEBI" id="CHEBI:17499"/>
        <dbReference type="ChEBI" id="CHEBI:37565"/>
        <dbReference type="ChEBI" id="CHEBI:57844"/>
        <dbReference type="ChEBI" id="CHEBI:59789"/>
        <dbReference type="ChEBI" id="CHEBI:131766"/>
        <dbReference type="EC" id="4.1.99.22"/>
    </reaction>
</comment>
<feature type="binding site" evidence="12">
    <location>
        <position position="35"/>
    </location>
    <ligand>
        <name>S-adenosyl-L-methionine</name>
        <dbReference type="ChEBI" id="CHEBI:59789"/>
    </ligand>
</feature>
<dbReference type="EC" id="4.1.99.22" evidence="1 12"/>
<evidence type="ECO:0000256" key="8">
    <source>
        <dbReference type="ARBA" id="ARBA00023134"/>
    </source>
</evidence>
<feature type="binding site" evidence="12">
    <location>
        <position position="133"/>
    </location>
    <ligand>
        <name>S-adenosyl-L-methionine</name>
        <dbReference type="ChEBI" id="CHEBI:59789"/>
    </ligand>
</feature>
<comment type="caution">
    <text evidence="14">The sequence shown here is derived from an EMBL/GenBank/DDBJ whole genome shotgun (WGS) entry which is preliminary data.</text>
</comment>
<dbReference type="InterPro" id="IPR058240">
    <property type="entry name" value="rSAM_sf"/>
</dbReference>
<dbReference type="NCBIfam" id="TIGR02666">
    <property type="entry name" value="moaA"/>
    <property type="match status" value="1"/>
</dbReference>
<comment type="similarity">
    <text evidence="12">Belongs to the radical SAM superfamily. MoaA family.</text>
</comment>
<organism evidence="14 15">
    <name type="scientific">Prauserella sediminis</name>
    <dbReference type="NCBI Taxonomy" id="577680"/>
    <lineage>
        <taxon>Bacteria</taxon>
        <taxon>Bacillati</taxon>
        <taxon>Actinomycetota</taxon>
        <taxon>Actinomycetes</taxon>
        <taxon>Pseudonocardiales</taxon>
        <taxon>Pseudonocardiaceae</taxon>
        <taxon>Prauserella</taxon>
        <taxon>Prauserella salsuginis group</taxon>
    </lineage>
</organism>
<dbReference type="InterPro" id="IPR013483">
    <property type="entry name" value="MoaA"/>
</dbReference>
<dbReference type="InterPro" id="IPR007197">
    <property type="entry name" value="rSAM"/>
</dbReference>
<sequence>MTQHVVPRQLVDRLGRPLTDLRLSVTDRCNFRCRYCMPRELFGADHAFLERSELLGFEEITRLLGVLRRGGIRKIRLTGGEPLLRSGLPELVAQLSEVDGCGFDDLAMTSNGVLLPKFADALASAGLHRVTVSLDALDEPTFRAMADTLVPLSAVLDGIAAAQQAGLGVKVNTVVQRGVNDHQIEDLAAWAREQGVCVRFIEYMDVGTTNGWVRDKVVPAEEVRARIDALWPLEEVASEAAGEVATRFRYRDGGGEVGIIASVTKPFCRTCTRGRISAVGELYTCLFAATGFDLRTLLRGGCSDRELHDAVADVWGGRADRASELRGAGGLSGPRVEMSYIGG</sequence>
<evidence type="ECO:0000259" key="13">
    <source>
        <dbReference type="PROSITE" id="PS51918"/>
    </source>
</evidence>
<keyword evidence="6 12" id="KW-0408">Iron</keyword>
<evidence type="ECO:0000256" key="9">
    <source>
        <dbReference type="ARBA" id="ARBA00023150"/>
    </source>
</evidence>
<dbReference type="RefSeq" id="WP_183786741.1">
    <property type="nucleotide sequence ID" value="NZ_JACIBS010000005.1"/>
</dbReference>
<feature type="binding site" evidence="12">
    <location>
        <position position="170"/>
    </location>
    <ligand>
        <name>GTP</name>
        <dbReference type="ChEBI" id="CHEBI:37565"/>
    </ligand>
</feature>
<feature type="binding site" evidence="12">
    <location>
        <position position="29"/>
    </location>
    <ligand>
        <name>[4Fe-4S] cluster</name>
        <dbReference type="ChEBI" id="CHEBI:49883"/>
        <label>1</label>
        <note>4Fe-4S-S-AdoMet</note>
    </ligand>
</feature>
<evidence type="ECO:0000256" key="6">
    <source>
        <dbReference type="ARBA" id="ARBA00023004"/>
    </source>
</evidence>
<evidence type="ECO:0000256" key="10">
    <source>
        <dbReference type="ARBA" id="ARBA00023239"/>
    </source>
</evidence>
<dbReference type="SMART" id="SM00729">
    <property type="entry name" value="Elp3"/>
    <property type="match status" value="1"/>
</dbReference>
<keyword evidence="5 12" id="KW-0547">Nucleotide-binding</keyword>
<keyword evidence="9 12" id="KW-0501">Molybdenum cofactor biosynthesis</keyword>
<dbReference type="Gene3D" id="3.20.20.70">
    <property type="entry name" value="Aldolase class I"/>
    <property type="match status" value="1"/>
</dbReference>
<protein>
    <recommendedName>
        <fullName evidence="1 12">GTP 3',8-cyclase</fullName>
        <ecNumber evidence="1 12">4.1.99.22</ecNumber>
    </recommendedName>
    <alternativeName>
        <fullName evidence="12">Molybdenum cofactor biosynthesis protein A</fullName>
    </alternativeName>
</protein>
<feature type="domain" description="Radical SAM core" evidence="13">
    <location>
        <begin position="13"/>
        <end position="233"/>
    </location>
</feature>
<dbReference type="EMBL" id="JACIBS010000005">
    <property type="protein sequence ID" value="MBB3665527.1"/>
    <property type="molecule type" value="Genomic_DNA"/>
</dbReference>
<feature type="binding site" evidence="12">
    <location>
        <position position="22"/>
    </location>
    <ligand>
        <name>GTP</name>
        <dbReference type="ChEBI" id="CHEBI:37565"/>
    </ligand>
</feature>
<dbReference type="Proteomes" id="UP000564573">
    <property type="component" value="Unassembled WGS sequence"/>
</dbReference>
<feature type="binding site" evidence="12">
    <location>
        <position position="285"/>
    </location>
    <ligand>
        <name>[4Fe-4S] cluster</name>
        <dbReference type="ChEBI" id="CHEBI:49883"/>
        <label>2</label>
        <note>4Fe-4S-substrate</note>
    </ligand>
</feature>
<dbReference type="CDD" id="cd21117">
    <property type="entry name" value="Twitch_MoaA"/>
    <property type="match status" value="1"/>
</dbReference>
<dbReference type="InterPro" id="IPR006638">
    <property type="entry name" value="Elp3/MiaA/NifB-like_rSAM"/>
</dbReference>
<name>A0A839XS10_9PSEU</name>